<dbReference type="Pfam" id="PF05183">
    <property type="entry name" value="RdRP"/>
    <property type="match status" value="1"/>
</dbReference>
<keyword evidence="5" id="KW-0067">ATP-binding</keyword>
<keyword evidence="10" id="KW-1185">Reference proteome</keyword>
<dbReference type="FunFam" id="3.40.50.300:FF:000326">
    <property type="entry name" value="P-loop containing nucleoside triphosphate hydrolase"/>
    <property type="match status" value="1"/>
</dbReference>
<feature type="domain" description="DNA2/NAM7 helicase-like C-terminal" evidence="8">
    <location>
        <begin position="1455"/>
        <end position="1664"/>
    </location>
</feature>
<dbReference type="InterPro" id="IPR045055">
    <property type="entry name" value="DNA2/NAM7-like"/>
</dbReference>
<dbReference type="GO" id="GO:0005524">
    <property type="term" value="F:ATP binding"/>
    <property type="evidence" value="ECO:0007669"/>
    <property type="project" value="UniProtKB-KW"/>
</dbReference>
<comment type="similarity">
    <text evidence="1">Belongs to the DNA2/NAM7 helicase family.</text>
</comment>
<evidence type="ECO:0000259" key="6">
    <source>
        <dbReference type="Pfam" id="PF05183"/>
    </source>
</evidence>
<dbReference type="CDD" id="cd18808">
    <property type="entry name" value="SF1_C_Upf1"/>
    <property type="match status" value="1"/>
</dbReference>
<feature type="domain" description="RDRP core" evidence="6">
    <location>
        <begin position="110"/>
        <end position="461"/>
    </location>
</feature>
<proteinExistence type="inferred from homology"/>
<dbReference type="GO" id="GO:0005694">
    <property type="term" value="C:chromosome"/>
    <property type="evidence" value="ECO:0007669"/>
    <property type="project" value="UniProtKB-ARBA"/>
</dbReference>
<evidence type="ECO:0000313" key="9">
    <source>
        <dbReference type="EMBL" id="SPJ74934.1"/>
    </source>
</evidence>
<evidence type="ECO:0000256" key="2">
    <source>
        <dbReference type="ARBA" id="ARBA00022741"/>
    </source>
</evidence>
<sequence>MASQSKGRGFQHTLLSTLQLDDAVWDFRVPNLPSASDLKQHNLVKAISISTDLQECKHSMVLKLQNSNGNRATSNDSIDRFILFSLERFRPLVRGATREQTPAPDLQPRTPQEVSEYSIRCLRAGITVNGVHYNFYGHSNSQLKSRSCFLLAMSKQEISKKIEALGDFSKMKTVGKKAKRIGLLFSSATAALIINPDRCEDIADVETADYIFTDGCGLIAPKLAHELARRTKILFHGTRYTPSVFQIRYRGYKGVVTLDPRMAKQKALLKFRKSMKKFSGGDDHSFAVVDYSKPFSYGFLNDETIILLHALGISQETLLSKQHEHFCLLNSAKTNSLDAFRFLSYVNRPDLAERVLLDGTEKVKPQIHGLINGELSKMLNKKDEQRCRIFVQKSRLLFGVCDAWDVLREGECAVKVTLEGNGQPYALKNTEVTVIRNPCLHPGDWQKFKVVERPELAHLVDFFVCWDKDLIPSTVSTPALYPGGRDPVLFHPITDDDRLVYFAKYTNASLGRVKNLYLDWARATGPMSAQCQELNRLFSQCVDDIRIHIPDKLYSPPKPAEGAPPFILDVLHDGSKEQIRRMTLSASGDLTGHDVDAIQLLLSREDVAITEFECIQWAHTWCRRNKISFESLLHLFDFNVLTSDQKAWVLTNVPSSPSAPGLVLNALCSSGILQTSELQQFHLDHPGIKWKRTYDSSVDRLATFHDAVATNLEMFQRTLIVFQPHERLSLAIYIPRKIERSQDCLIDNIGRLFAFPHSQGPERQHRLSIPTKMQYQLYCDGTVFQLFEKQRANSWIFITRPGNNNGEYRNTQNQGDRRRKRQDIVNQGNQAEICASIALDKFSRGLQTHIGRVNRSPVTAAEVYIISNRDVASMQSLDLWLEQVDTTEVLPLFSEEAKEYTVPSRSDALSSSSPPWVRQIVVHGDLEPLTRLESIEQYKVLFKTIQSSNDKGFLLECFKHILDNFDDIVVEAGPLVQTLVEILDAEPTLVIAFVPILSMPESPGQQDLRGILEASFLPIMRAFILSANAMGYFILGPLTEVLSSISPGSLSLSDLADIIELAALTIRSTDLALDLFLDCLQPNAPKFITTEPQVAQHLMRNLIAIALDHIEEARNVAKHLPGVFDLKPYAKDKTGKVVEANFRIDLTGTPKKSSHVRLTTASLPSNVLVGSNYSIDALVAFSETGRARFECLHPLPPYFTDCSWTLEDCGLFVNAKSMIDAVKLLDICQQECCGVADIILGLSSPSPVLPERVYTSILRLNQSQNEAIRLALNSSFLCLWGPPGTGKTETIVEMICALQTADESARLLITAPTHNAADNLMRRYIERLRANPVAREVQPNMVRVSTEVRKVADDLRKYTCDAMAGEEIHSNFKAMKKATGMIKRSDTIFTTCSGAGIGLLRSEQFAIVIVDEASQQTEPSSLIPLVKGCSQAILVGDHVQLRPTVNQTALALDFDVSLFERLYTKVDDSAGDGGLKTMMLDTQYRMHPKLCEFSSEQFYDGKLKSGITIQDRPLSVSEFPFPQVASQQRQGNTATLDHERAIFINCDSKELPGKSKENPGQADLCVHICKLLTSHPNDQTTSYSTVVLTPYARQAEVLKRMLSSIPHNIEVSSIDGFQGREADIIVFVTVRCNDHREIGFLKDMRRMNVALTRAKSALVVVGNRATLTEGTADEEASSMWRRMLGRLAEVKIDVPGSKPTTKRA</sequence>
<dbReference type="Pfam" id="PF13087">
    <property type="entry name" value="AAA_12"/>
    <property type="match status" value="1"/>
</dbReference>
<dbReference type="Gene3D" id="3.40.50.300">
    <property type="entry name" value="P-loop containing nucleotide triphosphate hydrolases"/>
    <property type="match status" value="2"/>
</dbReference>
<dbReference type="InterPro" id="IPR027417">
    <property type="entry name" value="P-loop_NTPase"/>
</dbReference>
<evidence type="ECO:0000256" key="4">
    <source>
        <dbReference type="ARBA" id="ARBA00022806"/>
    </source>
</evidence>
<dbReference type="PANTHER" id="PTHR10887">
    <property type="entry name" value="DNA2/NAM7 HELICASE FAMILY"/>
    <property type="match status" value="1"/>
</dbReference>
<accession>A0AAE8M6B6</accession>
<dbReference type="EMBL" id="ONZP01000143">
    <property type="protein sequence ID" value="SPJ74934.1"/>
    <property type="molecule type" value="Genomic_DNA"/>
</dbReference>
<evidence type="ECO:0000256" key="5">
    <source>
        <dbReference type="ARBA" id="ARBA00022840"/>
    </source>
</evidence>
<comment type="caution">
    <text evidence="9">The sequence shown here is derived from an EMBL/GenBank/DDBJ whole genome shotgun (WGS) entry which is preliminary data.</text>
</comment>
<name>A0AAE8M6B6_9HYPO</name>
<dbReference type="GO" id="GO:0003968">
    <property type="term" value="F:RNA-directed RNA polymerase activity"/>
    <property type="evidence" value="ECO:0007669"/>
    <property type="project" value="InterPro"/>
</dbReference>
<evidence type="ECO:0000256" key="3">
    <source>
        <dbReference type="ARBA" id="ARBA00022801"/>
    </source>
</evidence>
<dbReference type="Proteomes" id="UP001187734">
    <property type="component" value="Unassembled WGS sequence"/>
</dbReference>
<evidence type="ECO:0000259" key="8">
    <source>
        <dbReference type="Pfam" id="PF13087"/>
    </source>
</evidence>
<gene>
    <name evidence="9" type="ORF">FTOL_04665</name>
</gene>
<dbReference type="Pfam" id="PF13086">
    <property type="entry name" value="AAA_11"/>
    <property type="match status" value="1"/>
</dbReference>
<dbReference type="InterPro" id="IPR041677">
    <property type="entry name" value="DNA2/NAM7_AAA_11"/>
</dbReference>
<dbReference type="SUPFAM" id="SSF52540">
    <property type="entry name" value="P-loop containing nucleoside triphosphate hydrolases"/>
    <property type="match status" value="1"/>
</dbReference>
<evidence type="ECO:0000313" key="10">
    <source>
        <dbReference type="Proteomes" id="UP001187734"/>
    </source>
</evidence>
<protein>
    <submittedName>
        <fullName evidence="9">Related to NAM7 - nonsense-mediated mRNA decay protein (RdRP)</fullName>
    </submittedName>
</protein>
<dbReference type="GO" id="GO:0004386">
    <property type="term" value="F:helicase activity"/>
    <property type="evidence" value="ECO:0007669"/>
    <property type="project" value="UniProtKB-KW"/>
</dbReference>
<evidence type="ECO:0000256" key="1">
    <source>
        <dbReference type="ARBA" id="ARBA00007913"/>
    </source>
</evidence>
<dbReference type="GO" id="GO:0016787">
    <property type="term" value="F:hydrolase activity"/>
    <property type="evidence" value="ECO:0007669"/>
    <property type="project" value="UniProtKB-KW"/>
</dbReference>
<dbReference type="InterPro" id="IPR057596">
    <property type="entry name" value="RDRP_core"/>
</dbReference>
<keyword evidence="3" id="KW-0378">Hydrolase</keyword>
<dbReference type="InterPro" id="IPR047187">
    <property type="entry name" value="SF1_C_Upf1"/>
</dbReference>
<organism evidence="9 10">
    <name type="scientific">Fusarium torulosum</name>
    <dbReference type="NCBI Taxonomy" id="33205"/>
    <lineage>
        <taxon>Eukaryota</taxon>
        <taxon>Fungi</taxon>
        <taxon>Dikarya</taxon>
        <taxon>Ascomycota</taxon>
        <taxon>Pezizomycotina</taxon>
        <taxon>Sordariomycetes</taxon>
        <taxon>Hypocreomycetidae</taxon>
        <taxon>Hypocreales</taxon>
        <taxon>Nectriaceae</taxon>
        <taxon>Fusarium</taxon>
    </lineage>
</organism>
<keyword evidence="2" id="KW-0547">Nucleotide-binding</keyword>
<dbReference type="InterPro" id="IPR041679">
    <property type="entry name" value="DNA2/NAM7-like_C"/>
</dbReference>
<dbReference type="PANTHER" id="PTHR10887:SF495">
    <property type="entry name" value="HELICASE SENATAXIN ISOFORM X1-RELATED"/>
    <property type="match status" value="1"/>
</dbReference>
<feature type="domain" description="DNA2/NAM7 helicase helicase" evidence="7">
    <location>
        <begin position="1375"/>
        <end position="1445"/>
    </location>
</feature>
<keyword evidence="4" id="KW-0347">Helicase</keyword>
<reference evidence="9" key="1">
    <citation type="submission" date="2018-03" db="EMBL/GenBank/DDBJ databases">
        <authorList>
            <person name="Guldener U."/>
        </authorList>
    </citation>
    <scope>NUCLEOTIDE SEQUENCE</scope>
</reference>
<evidence type="ECO:0000259" key="7">
    <source>
        <dbReference type="Pfam" id="PF13086"/>
    </source>
</evidence>